<dbReference type="PROSITE" id="PS51762">
    <property type="entry name" value="GH16_2"/>
    <property type="match status" value="1"/>
</dbReference>
<feature type="transmembrane region" description="Helical" evidence="3">
    <location>
        <begin position="66"/>
        <end position="89"/>
    </location>
</feature>
<feature type="region of interest" description="Disordered" evidence="2">
    <location>
        <begin position="120"/>
        <end position="147"/>
    </location>
</feature>
<evidence type="ECO:0000256" key="2">
    <source>
        <dbReference type="SAM" id="MobiDB-lite"/>
    </source>
</evidence>
<dbReference type="PANTHER" id="PTHR10963:SF55">
    <property type="entry name" value="GLYCOSIDE HYDROLASE FAMILY 16 PROTEIN"/>
    <property type="match status" value="1"/>
</dbReference>
<dbReference type="CDD" id="cd08023">
    <property type="entry name" value="GH16_laminarinase_like"/>
    <property type="match status" value="1"/>
</dbReference>
<dbReference type="InterPro" id="IPR013320">
    <property type="entry name" value="ConA-like_dom_sf"/>
</dbReference>
<dbReference type="EMBL" id="JBHTAJ010000009">
    <property type="protein sequence ID" value="MFC7179223.1"/>
    <property type="molecule type" value="Genomic_DNA"/>
</dbReference>
<feature type="transmembrane region" description="Helical" evidence="3">
    <location>
        <begin position="34"/>
        <end position="54"/>
    </location>
</feature>
<keyword evidence="3" id="KW-0472">Membrane</keyword>
<evidence type="ECO:0000313" key="5">
    <source>
        <dbReference type="EMBL" id="MFC7179223.1"/>
    </source>
</evidence>
<evidence type="ECO:0000313" key="6">
    <source>
        <dbReference type="Proteomes" id="UP001596435"/>
    </source>
</evidence>
<keyword evidence="6" id="KW-1185">Reference proteome</keyword>
<keyword evidence="3" id="KW-0812">Transmembrane</keyword>
<evidence type="ECO:0000256" key="1">
    <source>
        <dbReference type="ARBA" id="ARBA00006865"/>
    </source>
</evidence>
<dbReference type="Proteomes" id="UP001596435">
    <property type="component" value="Unassembled WGS sequence"/>
</dbReference>
<dbReference type="Gene3D" id="2.60.120.200">
    <property type="match status" value="1"/>
</dbReference>
<dbReference type="Pfam" id="PF00722">
    <property type="entry name" value="Glyco_hydro_16"/>
    <property type="match status" value="1"/>
</dbReference>
<sequence length="435" mass="45557">MSSTVPPAALRWALAVLAWAAAAATALPAGPLRVAVVLPALLAVPGTALLLRCGLQDPGSGRTGRLAAVVPAVASSAALAAVTAGALLLTHTFTARRALLVLAVLTTLLVALPFRRRRARRPAAHPAAGPGGPTSRPARPPGALRTRRGARRAGCLAAGALLAGVAACSDPTSLTAAPHAAAASTTPSAADPPIAPGAWHQVFHDDFTGDRLSAADWTTCYDWNDHGCTNAGNHEQQWYLPGQVAVDDGKLVLTADRRVTRGSDGVTHPWTSGMVSTGRDSWTGTPRHTFTYGWFAAALQVPAQAEGMFPAFWLIPAESRGTPPEVDIAEFINTAQYADANLHWAAADGNDTHIGHRSGPADYAAGYHVFAVDWEPDSVTWYIDGVQRFQVTEPAAVPHVAMELVLDLAVGFQTSPPANVDSARMNVGWVSVWQH</sequence>
<feature type="domain" description="GH16" evidence="4">
    <location>
        <begin position="185"/>
        <end position="435"/>
    </location>
</feature>
<name>A0ABW2FPW2_9ACTN</name>
<comment type="caution">
    <text evidence="5">The sequence shown here is derived from an EMBL/GenBank/DDBJ whole genome shotgun (WGS) entry which is preliminary data.</text>
</comment>
<organism evidence="5 6">
    <name type="scientific">Kitasatospora paranensis</name>
    <dbReference type="NCBI Taxonomy" id="258053"/>
    <lineage>
        <taxon>Bacteria</taxon>
        <taxon>Bacillati</taxon>
        <taxon>Actinomycetota</taxon>
        <taxon>Actinomycetes</taxon>
        <taxon>Kitasatosporales</taxon>
        <taxon>Streptomycetaceae</taxon>
        <taxon>Kitasatospora</taxon>
    </lineage>
</organism>
<dbReference type="SUPFAM" id="SSF49899">
    <property type="entry name" value="Concanavalin A-like lectins/glucanases"/>
    <property type="match status" value="1"/>
</dbReference>
<comment type="similarity">
    <text evidence="1">Belongs to the glycosyl hydrolase 16 family.</text>
</comment>
<feature type="transmembrane region" description="Helical" evidence="3">
    <location>
        <begin position="95"/>
        <end position="114"/>
    </location>
</feature>
<dbReference type="InterPro" id="IPR000757">
    <property type="entry name" value="Beta-glucanase-like"/>
</dbReference>
<accession>A0ABW2FPW2</accession>
<evidence type="ECO:0000259" key="4">
    <source>
        <dbReference type="PROSITE" id="PS51762"/>
    </source>
</evidence>
<protein>
    <submittedName>
        <fullName evidence="5">Family 16 glycosylhydrolase</fullName>
    </submittedName>
</protein>
<dbReference type="InterPro" id="IPR050546">
    <property type="entry name" value="Glycosyl_Hydrlase_16"/>
</dbReference>
<evidence type="ECO:0000256" key="3">
    <source>
        <dbReference type="SAM" id="Phobius"/>
    </source>
</evidence>
<proteinExistence type="inferred from homology"/>
<gene>
    <name evidence="5" type="ORF">ACFQMG_06555</name>
</gene>
<dbReference type="PANTHER" id="PTHR10963">
    <property type="entry name" value="GLYCOSYL HYDROLASE-RELATED"/>
    <property type="match status" value="1"/>
</dbReference>
<keyword evidence="3" id="KW-1133">Transmembrane helix</keyword>
<dbReference type="RefSeq" id="WP_380230651.1">
    <property type="nucleotide sequence ID" value="NZ_JBHTAJ010000009.1"/>
</dbReference>
<reference evidence="6" key="1">
    <citation type="journal article" date="2019" name="Int. J. Syst. Evol. Microbiol.">
        <title>The Global Catalogue of Microorganisms (GCM) 10K type strain sequencing project: providing services to taxonomists for standard genome sequencing and annotation.</title>
        <authorList>
            <consortium name="The Broad Institute Genomics Platform"/>
            <consortium name="The Broad Institute Genome Sequencing Center for Infectious Disease"/>
            <person name="Wu L."/>
            <person name="Ma J."/>
        </authorList>
    </citation>
    <scope>NUCLEOTIDE SEQUENCE [LARGE SCALE GENOMIC DNA]</scope>
    <source>
        <strain evidence="6">CGMCC 1.12859</strain>
    </source>
</reference>